<feature type="compositionally biased region" description="Low complexity" evidence="1">
    <location>
        <begin position="306"/>
        <end position="316"/>
    </location>
</feature>
<reference evidence="4" key="1">
    <citation type="submission" date="2025-08" db="UniProtKB">
        <authorList>
            <consortium name="RefSeq"/>
        </authorList>
    </citation>
    <scope>IDENTIFICATION</scope>
</reference>
<feature type="compositionally biased region" description="Polar residues" evidence="1">
    <location>
        <begin position="235"/>
        <end position="246"/>
    </location>
</feature>
<proteinExistence type="predicted"/>
<feature type="compositionally biased region" description="Low complexity" evidence="1">
    <location>
        <begin position="254"/>
        <end position="264"/>
    </location>
</feature>
<feature type="compositionally biased region" description="Low complexity" evidence="1">
    <location>
        <begin position="409"/>
        <end position="419"/>
    </location>
</feature>
<feature type="compositionally biased region" description="Low complexity" evidence="1">
    <location>
        <begin position="544"/>
        <end position="553"/>
    </location>
</feature>
<feature type="compositionally biased region" description="Low complexity" evidence="1">
    <location>
        <begin position="280"/>
        <end position="290"/>
    </location>
</feature>
<feature type="compositionally biased region" description="Basic residues" evidence="1">
    <location>
        <begin position="559"/>
        <end position="577"/>
    </location>
</feature>
<name>A0ABM4C4Q2_HYDVU</name>
<evidence type="ECO:0000259" key="2">
    <source>
        <dbReference type="Pfam" id="PF11699"/>
    </source>
</evidence>
<keyword evidence="3" id="KW-1185">Reference proteome</keyword>
<protein>
    <submittedName>
        <fullName evidence="4">Leucine-rich repeat-containing protein DDB_G0290503 isoform X7</fullName>
    </submittedName>
</protein>
<feature type="region of interest" description="Disordered" evidence="1">
    <location>
        <begin position="148"/>
        <end position="181"/>
    </location>
</feature>
<feature type="compositionally biased region" description="Low complexity" evidence="1">
    <location>
        <begin position="332"/>
        <end position="342"/>
    </location>
</feature>
<evidence type="ECO:0000313" key="4">
    <source>
        <dbReference type="RefSeq" id="XP_065656547.1"/>
    </source>
</evidence>
<dbReference type="SUPFAM" id="SSF51182">
    <property type="entry name" value="RmlC-like cupins"/>
    <property type="match status" value="1"/>
</dbReference>
<accession>A0ABM4C4Q2</accession>
<dbReference type="GeneID" id="100212557"/>
<dbReference type="Gene3D" id="2.60.120.10">
    <property type="entry name" value="Jelly Rolls"/>
    <property type="match status" value="1"/>
</dbReference>
<evidence type="ECO:0000256" key="1">
    <source>
        <dbReference type="SAM" id="MobiDB-lite"/>
    </source>
</evidence>
<feature type="compositionally biased region" description="Basic and acidic residues" evidence="1">
    <location>
        <begin position="172"/>
        <end position="181"/>
    </location>
</feature>
<feature type="region of interest" description="Disordered" evidence="1">
    <location>
        <begin position="528"/>
        <end position="606"/>
    </location>
</feature>
<dbReference type="Proteomes" id="UP001652625">
    <property type="component" value="Chromosome 06"/>
</dbReference>
<organism evidence="3 4">
    <name type="scientific">Hydra vulgaris</name>
    <name type="common">Hydra</name>
    <name type="synonym">Hydra attenuata</name>
    <dbReference type="NCBI Taxonomy" id="6087"/>
    <lineage>
        <taxon>Eukaryota</taxon>
        <taxon>Metazoa</taxon>
        <taxon>Cnidaria</taxon>
        <taxon>Hydrozoa</taxon>
        <taxon>Hydroidolina</taxon>
        <taxon>Anthoathecata</taxon>
        <taxon>Aplanulata</taxon>
        <taxon>Hydridae</taxon>
        <taxon>Hydra</taxon>
    </lineage>
</organism>
<feature type="compositionally biased region" description="Basic and acidic residues" evidence="1">
    <location>
        <begin position="591"/>
        <end position="606"/>
    </location>
</feature>
<feature type="compositionally biased region" description="Low complexity" evidence="1">
    <location>
        <begin position="457"/>
        <end position="471"/>
    </location>
</feature>
<feature type="compositionally biased region" description="Low complexity" evidence="1">
    <location>
        <begin position="383"/>
        <end position="393"/>
    </location>
</feature>
<dbReference type="InterPro" id="IPR011051">
    <property type="entry name" value="RmlC_Cupin_sf"/>
</dbReference>
<dbReference type="InterPro" id="IPR014710">
    <property type="entry name" value="RmlC-like_jellyroll"/>
</dbReference>
<feature type="domain" description="Mif2/CENP-C cupin" evidence="2">
    <location>
        <begin position="769"/>
        <end position="847"/>
    </location>
</feature>
<feature type="compositionally biased region" description="Low complexity" evidence="1">
    <location>
        <begin position="435"/>
        <end position="445"/>
    </location>
</feature>
<feature type="compositionally biased region" description="Low complexity" evidence="1">
    <location>
        <begin position="154"/>
        <end position="171"/>
    </location>
</feature>
<feature type="compositionally biased region" description="Basic and acidic residues" evidence="1">
    <location>
        <begin position="224"/>
        <end position="233"/>
    </location>
</feature>
<dbReference type="InterPro" id="IPR025974">
    <property type="entry name" value="Mif2/CENP-C_cupin"/>
</dbReference>
<feature type="region of interest" description="Disordered" evidence="1">
    <location>
        <begin position="224"/>
        <end position="515"/>
    </location>
</feature>
<evidence type="ECO:0000313" key="3">
    <source>
        <dbReference type="Proteomes" id="UP001652625"/>
    </source>
</evidence>
<sequence length="855" mass="96273">MMVKVPSKSPLLLGKKLEWQKEKINKNRNITAKRIESEDKWPSPGSFFSINLKMLDHSPSLLTSSNSNLSETVKDILPNSLISPCEPVSNLTFTNKEKHLQSKDDLKETRKRLIYSPLKGTPPKRLRVENEAVDLESSFRFDNTMRNYLRPFDSSTPNQPKKKPSSPTSSTFDHHNNDTDIDFKRVAGNSVIQLRRSQRKSSQFINMNLSTMVDLCTNRSKFDKTAKKSDESLQLKANRNEVSTPKESARNNKSKLNSSKSLSNQEEVSTPKESAKNNKSKLNSNKSLSNQEEVLAPKESAKNNKSKLNSNKSLSNQEEVSTPKESAKNNKSKLNSNKSLSNQEVLAPKESAKNNKSKLNSDKSLSNQEEVLAPKESAKNNKSKLNSNKSLSNQEEVLAPKESAKNNKSKLNSNKSLSNQEEVLAPKESAKNNKSKLNSNKSLSNQEEVLAPKESANNNKSKLNSNKSLSNQEEVLAPKESAKNNKSKLNSKSDDTKRTSNSNQKEVSTHMEYAKNNKSIMNSILKANEKEVLTPKKSAKNNKSKLNSSISKSGDNKRTSKPYRRKRKLCMPNRRRSEKACQTSKLNKTKNTNELETNKNQTKTESDYALNNESEVVKNASKTKSKKIHILSERSNIQSENTKSNHLSGLELKNLTRTERDYAIDKQIIENMATDSDESENVNCASNCSSKLKKKKSKNILPKKSLPQNLFGPFIQNEDEQSSSKLPETVRVKMHGQNIMANLKLVLPVSEKWDKPSHNSTHVETIKHFSFLHFCYGQLKIKAFGEKGLQKSKCSAIMFFVLFGNLEVTIHETTFSVGPGVNFLVPQGNVYNIVNRSNMEARLIYMQVKDPKEIN</sequence>
<gene>
    <name evidence="4" type="primary">LOC100212557</name>
</gene>
<dbReference type="Pfam" id="PF11699">
    <property type="entry name" value="CENP-C_C"/>
    <property type="match status" value="1"/>
</dbReference>
<dbReference type="RefSeq" id="XP_065656547.1">
    <property type="nucleotide sequence ID" value="XM_065800475.1"/>
</dbReference>